<dbReference type="Gene3D" id="2.70.220.10">
    <property type="entry name" value="Ganglioside GM2 activator"/>
    <property type="match status" value="1"/>
</dbReference>
<evidence type="ECO:0000256" key="1">
    <source>
        <dbReference type="ARBA" id="ARBA00022729"/>
    </source>
</evidence>
<dbReference type="SUPFAM" id="SSF63707">
    <property type="entry name" value="Ganglioside M2 (gm2) activator"/>
    <property type="match status" value="1"/>
</dbReference>
<sequence>MLGKDLFPRKALKSQIPTGWGAPGSRRAPLCITIPALHNQRRPAFKGVCRGPRPGSYLPASPPSAMMSLIRAPLLISLGLLLAGHEALAKVPKQAFRISSFSWENCDDGKDPVLIKSLNVEPNPIVEPGNVTVSAETQTSVALNSPLKVDLLVQKEMAGFWVKVPCVEQFGSCSYDDICNVFDMFLPPGEPCPEPLHTYGLPCHCPFKEGKYSLPKSVINIPHLDLPSWLSTGNYRIQNILSSGKKHLGCFKIDVSLQAINVAPAAAE</sequence>
<evidence type="ECO:0000313" key="3">
    <source>
        <dbReference type="EMBL" id="CAK6446247.1"/>
    </source>
</evidence>
<dbReference type="PANTHER" id="PTHR17357">
    <property type="entry name" value="GM2 GANGLIOSIDE ACTIVATOR PROTEIN"/>
    <property type="match status" value="1"/>
</dbReference>
<dbReference type="SMART" id="SM00737">
    <property type="entry name" value="ML"/>
    <property type="match status" value="1"/>
</dbReference>
<protein>
    <recommendedName>
        <fullName evidence="2">MD-2-related lipid-recognition domain-containing protein</fullName>
    </recommendedName>
</protein>
<dbReference type="EMBL" id="OY882862">
    <property type="protein sequence ID" value="CAK6446247.1"/>
    <property type="molecule type" value="Genomic_DNA"/>
</dbReference>
<proteinExistence type="predicted"/>
<reference evidence="3" key="1">
    <citation type="submission" date="2023-12" db="EMBL/GenBank/DDBJ databases">
        <authorList>
            <person name="Brown T."/>
        </authorList>
    </citation>
    <scope>NUCLEOTIDE SEQUENCE</scope>
</reference>
<name>A0ABP0ACX0_PIPNA</name>
<keyword evidence="1" id="KW-0732">Signal</keyword>
<gene>
    <name evidence="3" type="ORF">MPIPNATIZW_LOCUS14553</name>
</gene>
<dbReference type="Proteomes" id="UP001314169">
    <property type="component" value="Chromosome 5"/>
</dbReference>
<evidence type="ECO:0000313" key="4">
    <source>
        <dbReference type="Proteomes" id="UP001314169"/>
    </source>
</evidence>
<dbReference type="InterPro" id="IPR003172">
    <property type="entry name" value="ML_dom"/>
</dbReference>
<keyword evidence="4" id="KW-1185">Reference proteome</keyword>
<dbReference type="PANTHER" id="PTHR17357:SF0">
    <property type="entry name" value="GANGLIOSIDE GM2 ACTIVATOR"/>
    <property type="match status" value="1"/>
</dbReference>
<feature type="domain" description="MD-2-related lipid-recognition" evidence="2">
    <location>
        <begin position="103"/>
        <end position="255"/>
    </location>
</feature>
<dbReference type="InterPro" id="IPR036846">
    <property type="entry name" value="GM2-AP_sf"/>
</dbReference>
<evidence type="ECO:0000259" key="2">
    <source>
        <dbReference type="SMART" id="SM00737"/>
    </source>
</evidence>
<dbReference type="InterPro" id="IPR028996">
    <property type="entry name" value="GM2-AP"/>
</dbReference>
<organism evidence="3 4">
    <name type="scientific">Pipistrellus nathusii</name>
    <name type="common">Nathusius' pipistrelle</name>
    <dbReference type="NCBI Taxonomy" id="59473"/>
    <lineage>
        <taxon>Eukaryota</taxon>
        <taxon>Metazoa</taxon>
        <taxon>Chordata</taxon>
        <taxon>Craniata</taxon>
        <taxon>Vertebrata</taxon>
        <taxon>Euteleostomi</taxon>
        <taxon>Mammalia</taxon>
        <taxon>Eutheria</taxon>
        <taxon>Laurasiatheria</taxon>
        <taxon>Chiroptera</taxon>
        <taxon>Yangochiroptera</taxon>
        <taxon>Vespertilionidae</taxon>
        <taxon>Pipistrellus</taxon>
    </lineage>
</organism>
<dbReference type="Pfam" id="PF02221">
    <property type="entry name" value="E1_DerP2_DerF2"/>
    <property type="match status" value="1"/>
</dbReference>
<accession>A0ABP0ACX0</accession>